<evidence type="ECO:0000256" key="2">
    <source>
        <dbReference type="ARBA" id="ARBA00023125"/>
    </source>
</evidence>
<feature type="domain" description="HTH crp-type" evidence="5">
    <location>
        <begin position="147"/>
        <end position="216"/>
    </location>
</feature>
<proteinExistence type="predicted"/>
<evidence type="ECO:0000259" key="5">
    <source>
        <dbReference type="PROSITE" id="PS51063"/>
    </source>
</evidence>
<keyword evidence="2" id="KW-0238">DNA-binding</keyword>
<dbReference type="HOGENOM" id="CLU_075053_3_4_6"/>
<reference evidence="6" key="2">
    <citation type="submission" date="2023-10" db="EMBL/GenBank/DDBJ databases">
        <authorList>
            <person name="Fortmann-Grote C."/>
        </authorList>
    </citation>
    <scope>NUCLEOTIDE SEQUENCE</scope>
    <source>
        <strain evidence="6">SBW25</strain>
    </source>
</reference>
<dbReference type="EMBL" id="AM181176">
    <property type="protein sequence ID" value="CAY48490.1"/>
    <property type="molecule type" value="Genomic_DNA"/>
</dbReference>
<dbReference type="InterPro" id="IPR000595">
    <property type="entry name" value="cNMP-bd_dom"/>
</dbReference>
<dbReference type="PROSITE" id="PS50042">
    <property type="entry name" value="CNMP_BINDING_3"/>
    <property type="match status" value="1"/>
</dbReference>
<keyword evidence="3" id="KW-0804">Transcription</keyword>
<dbReference type="InterPro" id="IPR036390">
    <property type="entry name" value="WH_DNA-bd_sf"/>
</dbReference>
<reference evidence="7" key="1">
    <citation type="journal article" date="2009" name="Genome Biol.">
        <title>Genomic and genetic analyses of diversity and plant interactions of Pseudomonas fluorescens.</title>
        <authorList>
            <person name="Silby M.W."/>
            <person name="Cerdeno-Tarraga A.M."/>
            <person name="Vernikos G.S."/>
            <person name="Giddens S.R."/>
            <person name="Jackson R.W."/>
            <person name="Preston G.M."/>
            <person name="Zhang X.X."/>
            <person name="Moon C.D."/>
            <person name="Gehrig S.M."/>
            <person name="Godfrey S.A."/>
            <person name="Knight C.G."/>
            <person name="Malone J.G."/>
            <person name="Robinson Z."/>
            <person name="Spiers A.J."/>
            <person name="Harris S."/>
            <person name="Challis G.L."/>
            <person name="Yaxley A.M."/>
            <person name="Harris D."/>
            <person name="Seeger K."/>
            <person name="Murphy L."/>
            <person name="Rutter S."/>
            <person name="Squares R."/>
            <person name="Quail M.A."/>
            <person name="Saunders E."/>
            <person name="Mavromatis K."/>
            <person name="Brettin T.S."/>
            <person name="Bentley S.D."/>
            <person name="Hothersall J."/>
            <person name="Stephens E."/>
            <person name="Thomas C.M."/>
            <person name="Parkhill J."/>
            <person name="Levy S.B."/>
            <person name="Rainey P.B."/>
            <person name="Thomson N.R."/>
        </authorList>
    </citation>
    <scope>NUCLEOTIDE SEQUENCE [LARGE SCALE GENOMIC DNA]</scope>
    <source>
        <strain evidence="7">SBW25</strain>
    </source>
</reference>
<dbReference type="Gene3D" id="1.10.10.10">
    <property type="entry name" value="Winged helix-like DNA-binding domain superfamily/Winged helix DNA-binding domain"/>
    <property type="match status" value="1"/>
</dbReference>
<evidence type="ECO:0000313" key="7">
    <source>
        <dbReference type="EMBL" id="CAY48490.1"/>
    </source>
</evidence>
<feature type="domain" description="Cyclic nucleotide-binding" evidence="4">
    <location>
        <begin position="25"/>
        <end position="116"/>
    </location>
</feature>
<dbReference type="SUPFAM" id="SSF46785">
    <property type="entry name" value="Winged helix' DNA-binding domain"/>
    <property type="match status" value="1"/>
</dbReference>
<evidence type="ECO:0000313" key="6">
    <source>
        <dbReference type="EMBL" id="CAI2796509.1"/>
    </source>
</evidence>
<evidence type="ECO:0000256" key="3">
    <source>
        <dbReference type="ARBA" id="ARBA00023163"/>
    </source>
</evidence>
<dbReference type="SMART" id="SM00100">
    <property type="entry name" value="cNMP"/>
    <property type="match status" value="1"/>
</dbReference>
<dbReference type="InterPro" id="IPR012318">
    <property type="entry name" value="HTH_CRP"/>
</dbReference>
<dbReference type="Pfam" id="PF13545">
    <property type="entry name" value="HTH_Crp_2"/>
    <property type="match status" value="1"/>
</dbReference>
<dbReference type="PANTHER" id="PTHR24567:SF74">
    <property type="entry name" value="HTH-TYPE TRANSCRIPTIONAL REGULATOR ARCR"/>
    <property type="match status" value="1"/>
</dbReference>
<dbReference type="PANTHER" id="PTHR24567">
    <property type="entry name" value="CRP FAMILY TRANSCRIPTIONAL REGULATORY PROTEIN"/>
    <property type="match status" value="1"/>
</dbReference>
<sequence>MAMSELSPQAISPSFLLPPEVDAILLKASRVRTLVKSEAVFPQGSEPLGMFRVLDGTLGVHSLGASGRQLFLTQLASGDWFGEVPLLDGLPRTYDVRAASQATIAVLPASAFWQIIETRPDVLLAITRLVCGRFRMALDWAGSAILNPLPVRLANRLASLIKRSGVDDGLCLKVSQEKIAQQLGVSRQSVNRQLKIWETEGLLVVRYSAVTILDLQKLRETAGGE</sequence>
<evidence type="ECO:0000256" key="1">
    <source>
        <dbReference type="ARBA" id="ARBA00023015"/>
    </source>
</evidence>
<dbReference type="InterPro" id="IPR036388">
    <property type="entry name" value="WH-like_DNA-bd_sf"/>
</dbReference>
<dbReference type="EMBL" id="OV986001">
    <property type="protein sequence ID" value="CAI2796509.1"/>
    <property type="molecule type" value="Genomic_DNA"/>
</dbReference>
<dbReference type="KEGG" id="pfs:PFLU_2255"/>
<dbReference type="PROSITE" id="PS51063">
    <property type="entry name" value="HTH_CRP_2"/>
    <property type="match status" value="1"/>
</dbReference>
<dbReference type="GO" id="GO:0005829">
    <property type="term" value="C:cytosol"/>
    <property type="evidence" value="ECO:0007669"/>
    <property type="project" value="TreeGrafter"/>
</dbReference>
<keyword evidence="1" id="KW-0805">Transcription regulation</keyword>
<evidence type="ECO:0000259" key="4">
    <source>
        <dbReference type="PROSITE" id="PS50042"/>
    </source>
</evidence>
<dbReference type="Proteomes" id="UP001152918">
    <property type="component" value="Chromosome"/>
</dbReference>
<dbReference type="AlphaFoldDB" id="C3KAP6"/>
<name>C3KAP6_PSEFS</name>
<dbReference type="GO" id="GO:0003677">
    <property type="term" value="F:DNA binding"/>
    <property type="evidence" value="ECO:0007669"/>
    <property type="project" value="UniProtKB-KW"/>
</dbReference>
<gene>
    <name evidence="7" type="ordered locus">PFLU_2255</name>
</gene>
<dbReference type="CDD" id="cd00092">
    <property type="entry name" value="HTH_CRP"/>
    <property type="match status" value="1"/>
</dbReference>
<dbReference type="InterPro" id="IPR014710">
    <property type="entry name" value="RmlC-like_jellyroll"/>
</dbReference>
<dbReference type="InterPro" id="IPR050397">
    <property type="entry name" value="Env_Response_Regulators"/>
</dbReference>
<accession>C3KAP6</accession>
<dbReference type="CDD" id="cd00038">
    <property type="entry name" value="CAP_ED"/>
    <property type="match status" value="1"/>
</dbReference>
<dbReference type="SMART" id="SM00419">
    <property type="entry name" value="HTH_CRP"/>
    <property type="match status" value="1"/>
</dbReference>
<dbReference type="SUPFAM" id="SSF51206">
    <property type="entry name" value="cAMP-binding domain-like"/>
    <property type="match status" value="1"/>
</dbReference>
<protein>
    <submittedName>
        <fullName evidence="6 7">Regulatory protein</fullName>
    </submittedName>
</protein>
<dbReference type="GO" id="GO:0003700">
    <property type="term" value="F:DNA-binding transcription factor activity"/>
    <property type="evidence" value="ECO:0007669"/>
    <property type="project" value="TreeGrafter"/>
</dbReference>
<dbReference type="Pfam" id="PF00027">
    <property type="entry name" value="cNMP_binding"/>
    <property type="match status" value="1"/>
</dbReference>
<dbReference type="eggNOG" id="COG0664">
    <property type="taxonomic scope" value="Bacteria"/>
</dbReference>
<dbReference type="Gene3D" id="2.60.120.10">
    <property type="entry name" value="Jelly Rolls"/>
    <property type="match status" value="1"/>
</dbReference>
<organism evidence="7">
    <name type="scientific">Pseudomonas fluorescens (strain SBW25)</name>
    <dbReference type="NCBI Taxonomy" id="216595"/>
    <lineage>
        <taxon>Bacteria</taxon>
        <taxon>Pseudomonadati</taxon>
        <taxon>Pseudomonadota</taxon>
        <taxon>Gammaproteobacteria</taxon>
        <taxon>Pseudomonadales</taxon>
        <taxon>Pseudomonadaceae</taxon>
        <taxon>Pseudomonas</taxon>
    </lineage>
</organism>
<dbReference type="InterPro" id="IPR018490">
    <property type="entry name" value="cNMP-bd_dom_sf"/>
</dbReference>